<dbReference type="PANTHER" id="PTHR13370">
    <property type="entry name" value="RNA METHYLASE-RELATED"/>
    <property type="match status" value="1"/>
</dbReference>
<dbReference type="PRINTS" id="PR00508">
    <property type="entry name" value="S21N4MTFRASE"/>
</dbReference>
<dbReference type="InterPro" id="IPR029063">
    <property type="entry name" value="SAM-dependent_MTases_sf"/>
</dbReference>
<keyword evidence="3 11" id="KW-0808">Transferase</keyword>
<dbReference type="InterPro" id="IPR016071">
    <property type="entry name" value="Staphylococal_nuclease_OB-fold"/>
</dbReference>
<dbReference type="InterPro" id="IPR001091">
    <property type="entry name" value="RM_Methyltransferase"/>
</dbReference>
<dbReference type="GO" id="GO:0005737">
    <property type="term" value="C:cytoplasm"/>
    <property type="evidence" value="ECO:0007669"/>
    <property type="project" value="TreeGrafter"/>
</dbReference>
<dbReference type="EC" id="2.1.1.-" evidence="8"/>
<dbReference type="Gene3D" id="3.40.50.150">
    <property type="entry name" value="Vaccinia Virus protein VP39"/>
    <property type="match status" value="1"/>
</dbReference>
<evidence type="ECO:0000259" key="10">
    <source>
        <dbReference type="Pfam" id="PF01555"/>
    </source>
</evidence>
<protein>
    <recommendedName>
        <fullName evidence="8">Methyltransferase</fullName>
        <ecNumber evidence="8">2.1.1.-</ecNumber>
    </recommendedName>
</protein>
<keyword evidence="5" id="KW-0680">Restriction system</keyword>
<dbReference type="Pfam" id="PF01555">
    <property type="entry name" value="N6_N4_Mtase"/>
    <property type="match status" value="1"/>
</dbReference>
<evidence type="ECO:0000256" key="2">
    <source>
        <dbReference type="ARBA" id="ARBA00022603"/>
    </source>
</evidence>
<dbReference type="EMBL" id="DSYQ01000030">
    <property type="protein sequence ID" value="HGT71450.1"/>
    <property type="molecule type" value="Genomic_DNA"/>
</dbReference>
<evidence type="ECO:0000256" key="7">
    <source>
        <dbReference type="ARBA" id="ARBA00049120"/>
    </source>
</evidence>
<sequence>MTTKHKIIIGDSRKMKETRDKSIHLIITSPPYWQLKDYGVENQIGFNDSYENYINHLNLVWKECFRVLHDGCRLCINIGDQFARSVYYGRYKVIPIRTEIIKFCEIIGFDYMGAIIWQKPTTMNTTGGATVMGSFPYPRNGIIKIDYEFILIFKKPGNPPKVSKELKEKSKLSKEEWNEFFSGHWNFNGEKQTEHIAMFPEELPKRLIKMFSFVGDTILDPFLGSGTTTLAAKNLNRNSIGYEINENFLSIIKNKVGFYERKLIQDADFAIIKQKPLSISWNLEIARLPYQFKDPIKFDKKIDPKKLKFGSKIDFFKSPRQDFFSVKNIISPEELILNNNLKVKLLGIKSKKETLNEAINFLATKLKNQKVFVKYDSIKYDNSGNLLVYLYLKNKTFINAHLVKNGLVEVDTEKEYQYKDKFIKLFQSQQNYG</sequence>
<keyword evidence="2 11" id="KW-0489">Methyltransferase</keyword>
<keyword evidence="4" id="KW-0949">S-adenosyl-L-methionine</keyword>
<dbReference type="SUPFAM" id="SSF53335">
    <property type="entry name" value="S-adenosyl-L-methionine-dependent methyltransferases"/>
    <property type="match status" value="1"/>
</dbReference>
<dbReference type="InterPro" id="IPR002941">
    <property type="entry name" value="DNA_methylase_N4/N6"/>
</dbReference>
<dbReference type="GO" id="GO:0015667">
    <property type="term" value="F:site-specific DNA-methyltransferase (cytosine-N4-specific) activity"/>
    <property type="evidence" value="ECO:0007669"/>
    <property type="project" value="UniProtKB-EC"/>
</dbReference>
<comment type="similarity">
    <text evidence="1">Belongs to the N(4)/N(6)-methyltransferase family. N(4) subfamily.</text>
</comment>
<dbReference type="GO" id="GO:0032259">
    <property type="term" value="P:methylation"/>
    <property type="evidence" value="ECO:0007669"/>
    <property type="project" value="UniProtKB-KW"/>
</dbReference>
<reference evidence="11" key="1">
    <citation type="journal article" date="2020" name="mSystems">
        <title>Genome- and Community-Level Interaction Insights into Carbon Utilization and Element Cycling Functions of Hydrothermarchaeota in Hydrothermal Sediment.</title>
        <authorList>
            <person name="Zhou Z."/>
            <person name="Liu Y."/>
            <person name="Xu W."/>
            <person name="Pan J."/>
            <person name="Luo Z.H."/>
            <person name="Li M."/>
        </authorList>
    </citation>
    <scope>NUCLEOTIDE SEQUENCE [LARGE SCALE GENOMIC DNA]</scope>
    <source>
        <strain evidence="11">SpSt-579</strain>
    </source>
</reference>
<evidence type="ECO:0000256" key="3">
    <source>
        <dbReference type="ARBA" id="ARBA00022679"/>
    </source>
</evidence>
<evidence type="ECO:0000256" key="1">
    <source>
        <dbReference type="ARBA" id="ARBA00010203"/>
    </source>
</evidence>
<dbReference type="GO" id="GO:0008170">
    <property type="term" value="F:N-methyltransferase activity"/>
    <property type="evidence" value="ECO:0007669"/>
    <property type="project" value="InterPro"/>
</dbReference>
<organism evidence="11">
    <name type="scientific">candidate division CPR3 bacterium</name>
    <dbReference type="NCBI Taxonomy" id="2268181"/>
    <lineage>
        <taxon>Bacteria</taxon>
        <taxon>Bacteria division CPR3</taxon>
    </lineage>
</organism>
<dbReference type="PROSITE" id="PS00093">
    <property type="entry name" value="N4_MTASE"/>
    <property type="match status" value="1"/>
</dbReference>
<dbReference type="GO" id="GO:0003677">
    <property type="term" value="F:DNA binding"/>
    <property type="evidence" value="ECO:0007669"/>
    <property type="project" value="UniProtKB-KW"/>
</dbReference>
<accession>A0A7C4M180</accession>
<keyword evidence="6" id="KW-0238">DNA-binding</keyword>
<comment type="caution">
    <text evidence="11">The sequence shown here is derived from an EMBL/GenBank/DDBJ whole genome shotgun (WGS) entry which is preliminary data.</text>
</comment>
<evidence type="ECO:0000256" key="8">
    <source>
        <dbReference type="RuleBase" id="RU362026"/>
    </source>
</evidence>
<dbReference type="SUPFAM" id="SSF50199">
    <property type="entry name" value="Staphylococcal nuclease"/>
    <property type="match status" value="1"/>
</dbReference>
<dbReference type="Gene3D" id="2.40.50.90">
    <property type="match status" value="1"/>
</dbReference>
<dbReference type="InterPro" id="IPR035437">
    <property type="entry name" value="SNase_OB-fold_sf"/>
</dbReference>
<dbReference type="GO" id="GO:0009007">
    <property type="term" value="F:site-specific DNA-methyltransferase (adenine-specific) activity"/>
    <property type="evidence" value="ECO:0007669"/>
    <property type="project" value="TreeGrafter"/>
</dbReference>
<evidence type="ECO:0000256" key="5">
    <source>
        <dbReference type="ARBA" id="ARBA00022747"/>
    </source>
</evidence>
<feature type="domain" description="TNase-like" evidence="9">
    <location>
        <begin position="355"/>
        <end position="423"/>
    </location>
</feature>
<gene>
    <name evidence="11" type="ORF">ENT43_04300</name>
</gene>
<feature type="domain" description="DNA methylase N-4/N-6" evidence="10">
    <location>
        <begin position="23"/>
        <end position="253"/>
    </location>
</feature>
<dbReference type="GO" id="GO:0009307">
    <property type="term" value="P:DNA restriction-modification system"/>
    <property type="evidence" value="ECO:0007669"/>
    <property type="project" value="UniProtKB-KW"/>
</dbReference>
<dbReference type="AlphaFoldDB" id="A0A7C4M180"/>
<dbReference type="PANTHER" id="PTHR13370:SF3">
    <property type="entry name" value="TRNA (GUANINE(10)-N2)-METHYLTRANSFERASE HOMOLOG"/>
    <property type="match status" value="1"/>
</dbReference>
<comment type="catalytic activity">
    <reaction evidence="7">
        <text>a 2'-deoxycytidine in DNA + S-adenosyl-L-methionine = an N(4)-methyl-2'-deoxycytidine in DNA + S-adenosyl-L-homocysteine + H(+)</text>
        <dbReference type="Rhea" id="RHEA:16857"/>
        <dbReference type="Rhea" id="RHEA-COMP:11369"/>
        <dbReference type="Rhea" id="RHEA-COMP:13674"/>
        <dbReference type="ChEBI" id="CHEBI:15378"/>
        <dbReference type="ChEBI" id="CHEBI:57856"/>
        <dbReference type="ChEBI" id="CHEBI:59789"/>
        <dbReference type="ChEBI" id="CHEBI:85452"/>
        <dbReference type="ChEBI" id="CHEBI:137933"/>
        <dbReference type="EC" id="2.1.1.113"/>
    </reaction>
</comment>
<dbReference type="InterPro" id="IPR017985">
    <property type="entry name" value="MeTrfase_CN4_CS"/>
</dbReference>
<proteinExistence type="inferred from homology"/>
<evidence type="ECO:0000256" key="4">
    <source>
        <dbReference type="ARBA" id="ARBA00022691"/>
    </source>
</evidence>
<dbReference type="FunFam" id="3.40.50.150:FF:001222">
    <property type="entry name" value="Methyltransferase"/>
    <property type="match status" value="1"/>
</dbReference>
<dbReference type="Pfam" id="PF00565">
    <property type="entry name" value="SNase"/>
    <property type="match status" value="1"/>
</dbReference>
<evidence type="ECO:0000259" key="9">
    <source>
        <dbReference type="Pfam" id="PF00565"/>
    </source>
</evidence>
<evidence type="ECO:0000313" key="11">
    <source>
        <dbReference type="EMBL" id="HGT71450.1"/>
    </source>
</evidence>
<evidence type="ECO:0000256" key="6">
    <source>
        <dbReference type="ARBA" id="ARBA00023125"/>
    </source>
</evidence>
<name>A0A7C4M180_UNCC3</name>